<sequence>MKAKLLAVLMLFAINLANSQPYEMVKEVDSTVLINLQKQVDDLLQQNQANSERINTLITSKDLDSKLKYEIVKGNLKNGLATFKLLNEKINFLKSRQKDNKLDAVVKDLHNPQSNSLNFKFDEVILELVKQHIQPKSKNVAGKILQSVNEITKSPILGSIPTIAPAISISNAVLGLLRSTSIFNDDVDYKKIDAFEKDLHKYIQYYLALNESTSYFMNNVELQTNELGILQQKLYDQLLFFSMTLKYPNQVKSQEEDIGEYMTNLFNHFNNKYVEDLLENAEKMNTNKGVLSYDNILISNNGNLKEANNRLEEFIALINQFEFQYNNYININEQYYKKVLNSLDIAQQNGIASADLVEKKKKEIIVLKEDALKQFKISINLPDLLLNKQSIKYTARIL</sequence>
<reference evidence="2" key="2">
    <citation type="submission" date="2020-09" db="EMBL/GenBank/DDBJ databases">
        <authorList>
            <person name="Sun Q."/>
            <person name="Zhou Y."/>
        </authorList>
    </citation>
    <scope>NUCLEOTIDE SEQUENCE</scope>
    <source>
        <strain evidence="2">CGMCC 1.15966</strain>
    </source>
</reference>
<evidence type="ECO:0000313" key="3">
    <source>
        <dbReference type="Proteomes" id="UP000614460"/>
    </source>
</evidence>
<organism evidence="2 3">
    <name type="scientific">Sphingobacterium cellulitidis</name>
    <dbReference type="NCBI Taxonomy" id="1768011"/>
    <lineage>
        <taxon>Bacteria</taxon>
        <taxon>Pseudomonadati</taxon>
        <taxon>Bacteroidota</taxon>
        <taxon>Sphingobacteriia</taxon>
        <taxon>Sphingobacteriales</taxon>
        <taxon>Sphingobacteriaceae</taxon>
        <taxon>Sphingobacterium</taxon>
    </lineage>
</organism>
<name>A0A8H9G198_9SPHI</name>
<gene>
    <name evidence="2" type="ORF">GCM10011516_27880</name>
</gene>
<comment type="caution">
    <text evidence="2">The sequence shown here is derived from an EMBL/GenBank/DDBJ whole genome shotgun (WGS) entry which is preliminary data.</text>
</comment>
<protein>
    <submittedName>
        <fullName evidence="2">Uncharacterized protein</fullName>
    </submittedName>
</protein>
<feature type="signal peptide" evidence="1">
    <location>
        <begin position="1"/>
        <end position="19"/>
    </location>
</feature>
<reference evidence="2" key="1">
    <citation type="journal article" date="2014" name="Int. J. Syst. Evol. Microbiol.">
        <title>Complete genome sequence of Corynebacterium casei LMG S-19264T (=DSM 44701T), isolated from a smear-ripened cheese.</title>
        <authorList>
            <consortium name="US DOE Joint Genome Institute (JGI-PGF)"/>
            <person name="Walter F."/>
            <person name="Albersmeier A."/>
            <person name="Kalinowski J."/>
            <person name="Ruckert C."/>
        </authorList>
    </citation>
    <scope>NUCLEOTIDE SEQUENCE</scope>
    <source>
        <strain evidence="2">CGMCC 1.15966</strain>
    </source>
</reference>
<dbReference type="RefSeq" id="WP_182498219.1">
    <property type="nucleotide sequence ID" value="NZ_BMKM01000008.1"/>
</dbReference>
<keyword evidence="3" id="KW-1185">Reference proteome</keyword>
<proteinExistence type="predicted"/>
<dbReference type="Proteomes" id="UP000614460">
    <property type="component" value="Unassembled WGS sequence"/>
</dbReference>
<evidence type="ECO:0000256" key="1">
    <source>
        <dbReference type="SAM" id="SignalP"/>
    </source>
</evidence>
<accession>A0A8H9G198</accession>
<dbReference type="AlphaFoldDB" id="A0A8H9G198"/>
<keyword evidence="1" id="KW-0732">Signal</keyword>
<dbReference type="EMBL" id="BMKM01000008">
    <property type="protein sequence ID" value="GGE28601.1"/>
    <property type="molecule type" value="Genomic_DNA"/>
</dbReference>
<evidence type="ECO:0000313" key="2">
    <source>
        <dbReference type="EMBL" id="GGE28601.1"/>
    </source>
</evidence>
<feature type="chain" id="PRO_5034395307" evidence="1">
    <location>
        <begin position="20"/>
        <end position="398"/>
    </location>
</feature>